<evidence type="ECO:0000256" key="8">
    <source>
        <dbReference type="SAM" id="MobiDB-lite"/>
    </source>
</evidence>
<feature type="compositionally biased region" description="Basic and acidic residues" evidence="8">
    <location>
        <begin position="112"/>
        <end position="134"/>
    </location>
</feature>
<dbReference type="SMART" id="SM00298">
    <property type="entry name" value="CHROMO"/>
    <property type="match status" value="1"/>
</dbReference>
<feature type="compositionally biased region" description="Low complexity" evidence="8">
    <location>
        <begin position="87"/>
        <end position="102"/>
    </location>
</feature>
<feature type="region of interest" description="Disordered" evidence="8">
    <location>
        <begin position="87"/>
        <end position="134"/>
    </location>
</feature>
<evidence type="ECO:0000313" key="10">
    <source>
        <dbReference type="EMBL" id="KIM58008.1"/>
    </source>
</evidence>
<dbReference type="PANTHER" id="PTHR10880">
    <property type="entry name" value="MORTALITY FACTOR 4-LIKE PROTEIN"/>
    <property type="match status" value="1"/>
</dbReference>
<evidence type="ECO:0000256" key="5">
    <source>
        <dbReference type="ARBA" id="ARBA00023015"/>
    </source>
</evidence>
<keyword evidence="7" id="KW-0539">Nucleus</keyword>
<evidence type="ECO:0000256" key="4">
    <source>
        <dbReference type="ARBA" id="ARBA00022853"/>
    </source>
</evidence>
<accession>A0A0C2Z7R2</accession>
<evidence type="ECO:0000256" key="2">
    <source>
        <dbReference type="ARBA" id="ARBA00009093"/>
    </source>
</evidence>
<dbReference type="Gene3D" id="1.10.274.30">
    <property type="entry name" value="MRG domain"/>
    <property type="match status" value="1"/>
</dbReference>
<dbReference type="Gene3D" id="2.30.30.140">
    <property type="match status" value="1"/>
</dbReference>
<evidence type="ECO:0000313" key="11">
    <source>
        <dbReference type="Proteomes" id="UP000053989"/>
    </source>
</evidence>
<dbReference type="SUPFAM" id="SSF54160">
    <property type="entry name" value="Chromo domain-like"/>
    <property type="match status" value="1"/>
</dbReference>
<dbReference type="GO" id="GO:0006355">
    <property type="term" value="P:regulation of DNA-templated transcription"/>
    <property type="evidence" value="ECO:0007669"/>
    <property type="project" value="InterPro"/>
</dbReference>
<dbReference type="OrthoDB" id="124855at2759"/>
<dbReference type="AlphaFoldDB" id="A0A0C2Z7R2"/>
<dbReference type="PROSITE" id="PS51640">
    <property type="entry name" value="MRG"/>
    <property type="match status" value="1"/>
</dbReference>
<evidence type="ECO:0000256" key="6">
    <source>
        <dbReference type="ARBA" id="ARBA00023163"/>
    </source>
</evidence>
<sequence length="316" mass="35582">MSLVFIVGERVLCYHGPLIYEAKVLKSEVWDESNTKTAVVGPHFFVHYKGWKQTWDEWVPVQRLLKYNEANVALQKALMSQASAAASSSTGASKGKSTSGATGTAGTGTGRARKDGRGMKRGREEDESSRRPEMKLTVPEVLKVQLVDDWEAVTKNNQLVSLPRKPNVLEILQEFKDYVIKMACLSRTHSLRDPELILPTIISGLQVYFDRSLGANLLYRFERPQYAEIRKTYVTGPKVIVGQEKDMSAIYGAEHLLRMLVSLPQMIASSTMDAESVGLVKDYVNELLVFLVHERNRLFLSEYESSSLQYQNISRS</sequence>
<dbReference type="GO" id="GO:0032221">
    <property type="term" value="C:Rpd3S complex"/>
    <property type="evidence" value="ECO:0007669"/>
    <property type="project" value="TreeGrafter"/>
</dbReference>
<evidence type="ECO:0000256" key="7">
    <source>
        <dbReference type="ARBA" id="ARBA00023242"/>
    </source>
</evidence>
<keyword evidence="11" id="KW-1185">Reference proteome</keyword>
<dbReference type="InParanoid" id="A0A0C2Z7R2"/>
<dbReference type="Pfam" id="PF05712">
    <property type="entry name" value="MRG"/>
    <property type="match status" value="1"/>
</dbReference>
<comment type="similarity">
    <text evidence="2">Belongs to the MRG family.</text>
</comment>
<dbReference type="STRING" id="1036808.A0A0C2Z7R2"/>
<reference evidence="10 11" key="1">
    <citation type="submission" date="2014-04" db="EMBL/GenBank/DDBJ databases">
        <authorList>
            <consortium name="DOE Joint Genome Institute"/>
            <person name="Kuo A."/>
            <person name="Kohler A."/>
            <person name="Nagy L.G."/>
            <person name="Floudas D."/>
            <person name="Copeland A."/>
            <person name="Barry K.W."/>
            <person name="Cichocki N."/>
            <person name="Veneault-Fourrey C."/>
            <person name="LaButti K."/>
            <person name="Lindquist E.A."/>
            <person name="Lipzen A."/>
            <person name="Lundell T."/>
            <person name="Morin E."/>
            <person name="Murat C."/>
            <person name="Sun H."/>
            <person name="Tunlid A."/>
            <person name="Henrissat B."/>
            <person name="Grigoriev I.V."/>
            <person name="Hibbett D.S."/>
            <person name="Martin F."/>
            <person name="Nordberg H.P."/>
            <person name="Cantor M.N."/>
            <person name="Hua S.X."/>
        </authorList>
    </citation>
    <scope>NUCLEOTIDE SEQUENCE [LARGE SCALE GENOMIC DNA]</scope>
    <source>
        <strain evidence="10 11">Foug A</strain>
    </source>
</reference>
<dbReference type="FunCoup" id="A0A0C2Z7R2">
    <property type="interactions" value="428"/>
</dbReference>
<keyword evidence="5" id="KW-0805">Transcription regulation</keyword>
<dbReference type="Proteomes" id="UP000053989">
    <property type="component" value="Unassembled WGS sequence"/>
</dbReference>
<proteinExistence type="inferred from homology"/>
<dbReference type="PIRSF" id="PIRSF038133">
    <property type="entry name" value="HAT_Nua4_EAF3/MRG15"/>
    <property type="match status" value="1"/>
</dbReference>
<dbReference type="Pfam" id="PF22732">
    <property type="entry name" value="MSL3_chromo-like"/>
    <property type="match status" value="1"/>
</dbReference>
<protein>
    <recommendedName>
        <fullName evidence="3">Chromatin modification-related protein EAF3</fullName>
    </recommendedName>
</protein>
<dbReference type="PANTHER" id="PTHR10880:SF15">
    <property type="entry name" value="MSL COMPLEX SUBUNIT 3"/>
    <property type="match status" value="1"/>
</dbReference>
<evidence type="ECO:0000259" key="9">
    <source>
        <dbReference type="SMART" id="SM00298"/>
    </source>
</evidence>
<dbReference type="InterPro" id="IPR016197">
    <property type="entry name" value="Chromo-like_dom_sf"/>
</dbReference>
<gene>
    <name evidence="10" type="ORF">SCLCIDRAFT_129271</name>
</gene>
<dbReference type="InterPro" id="IPR000953">
    <property type="entry name" value="Chromo/chromo_shadow_dom"/>
</dbReference>
<feature type="domain" description="Chromo" evidence="9">
    <location>
        <begin position="19"/>
        <end position="80"/>
    </location>
</feature>
<name>A0A0C2Z7R2_9AGAM</name>
<dbReference type="InterPro" id="IPR038217">
    <property type="entry name" value="MRG_C_sf"/>
</dbReference>
<reference evidence="11" key="2">
    <citation type="submission" date="2015-01" db="EMBL/GenBank/DDBJ databases">
        <title>Evolutionary Origins and Diversification of the Mycorrhizal Mutualists.</title>
        <authorList>
            <consortium name="DOE Joint Genome Institute"/>
            <consortium name="Mycorrhizal Genomics Consortium"/>
            <person name="Kohler A."/>
            <person name="Kuo A."/>
            <person name="Nagy L.G."/>
            <person name="Floudas D."/>
            <person name="Copeland A."/>
            <person name="Barry K.W."/>
            <person name="Cichocki N."/>
            <person name="Veneault-Fourrey C."/>
            <person name="LaButti K."/>
            <person name="Lindquist E.A."/>
            <person name="Lipzen A."/>
            <person name="Lundell T."/>
            <person name="Morin E."/>
            <person name="Murat C."/>
            <person name="Riley R."/>
            <person name="Ohm R."/>
            <person name="Sun H."/>
            <person name="Tunlid A."/>
            <person name="Henrissat B."/>
            <person name="Grigoriev I.V."/>
            <person name="Hibbett D.S."/>
            <person name="Martin F."/>
        </authorList>
    </citation>
    <scope>NUCLEOTIDE SEQUENCE [LARGE SCALE GENOMIC DNA]</scope>
    <source>
        <strain evidence="11">Foug A</strain>
    </source>
</reference>
<comment type="subcellular location">
    <subcellularLocation>
        <location evidence="1">Nucleus</location>
    </subcellularLocation>
</comment>
<dbReference type="HOGENOM" id="CLU_039566_1_1_1"/>
<dbReference type="InterPro" id="IPR026541">
    <property type="entry name" value="MRG_dom"/>
</dbReference>
<dbReference type="InterPro" id="IPR053820">
    <property type="entry name" value="MSL3_chromo-like"/>
</dbReference>
<dbReference type="InterPro" id="IPR008676">
    <property type="entry name" value="MRG"/>
</dbReference>
<dbReference type="GO" id="GO:0035267">
    <property type="term" value="C:NuA4 histone acetyltransferase complex"/>
    <property type="evidence" value="ECO:0007669"/>
    <property type="project" value="TreeGrafter"/>
</dbReference>
<keyword evidence="6" id="KW-0804">Transcription</keyword>
<evidence type="ECO:0000256" key="1">
    <source>
        <dbReference type="ARBA" id="ARBA00004123"/>
    </source>
</evidence>
<organism evidence="10 11">
    <name type="scientific">Scleroderma citrinum Foug A</name>
    <dbReference type="NCBI Taxonomy" id="1036808"/>
    <lineage>
        <taxon>Eukaryota</taxon>
        <taxon>Fungi</taxon>
        <taxon>Dikarya</taxon>
        <taxon>Basidiomycota</taxon>
        <taxon>Agaricomycotina</taxon>
        <taxon>Agaricomycetes</taxon>
        <taxon>Agaricomycetidae</taxon>
        <taxon>Boletales</taxon>
        <taxon>Sclerodermatineae</taxon>
        <taxon>Sclerodermataceae</taxon>
        <taxon>Scleroderma</taxon>
    </lineage>
</organism>
<keyword evidence="4" id="KW-0156">Chromatin regulator</keyword>
<dbReference type="EMBL" id="KN822092">
    <property type="protein sequence ID" value="KIM58008.1"/>
    <property type="molecule type" value="Genomic_DNA"/>
</dbReference>
<dbReference type="GO" id="GO:0006338">
    <property type="term" value="P:chromatin remodeling"/>
    <property type="evidence" value="ECO:0007669"/>
    <property type="project" value="UniProtKB-ARBA"/>
</dbReference>
<evidence type="ECO:0000256" key="3">
    <source>
        <dbReference type="ARBA" id="ARBA00018505"/>
    </source>
</evidence>